<proteinExistence type="predicted"/>
<keyword evidence="5" id="KW-1015">Disulfide bond</keyword>
<dbReference type="Pfam" id="PF07679">
    <property type="entry name" value="I-set"/>
    <property type="match status" value="6"/>
</dbReference>
<sequence length="1012" mass="110981">MAALSLHPPNTHLALEMPGGAPRFLCFPRSITAPCGSQAVLRCRISGDPPPQVRWERAGNIRMELGDRCAVQNDGDWYQLVISDLRPEDTGHYMCRASNWSGEGYAGAKITVTPNLNPIAEPPANLPLQPHLPVISHDTPSLPTVSSDSCTKAQSLTHKRISETSTSQEADLNANILDLSQTELPPVTELPPHFLLTPVSQRLCRGQSGELTCKVSGVPEPTIRWEKDGRSLDELCDGSHYCLSPGGHTLSISRVHPPDAGVYVCRATNTAGQCLAAAVVLVDPTQRHGQEPYPGDPPAQVKVFTVNEGKHAKLRCLVTGKPRPEIIWRKDGRAVSPGRRTLIYEDREGHFILKVLFCRQQDRGLYVCGASNTAGNTLSAVMLHVREIGERFPAPLKDIAVREGQDAVLECSVPDGSRTSWYLEDQRLHPDKRHHMEEQGPIRRLIIRGARTDDDGVYMCQTQQGSQSIAEVAVRGPITKKLPRRLEVAEGGNAAFCAETESEMEQIGWTLNGHILSETQRMVVQSFGRTHVLVLVGVTQKDAGIVQFHAGLSESSCQLRVKARGVSIKPATGEAANRTLGAGQPLCLSCHVPGSAVRVRWMKDGQELESGGHFTIQSEGRVRRLLISSSHPSDSGTYTCHTADGSVSFTVSVNEPPVKIINTSDNTQHKCLAGEQVVLSCEVSRESAHVRWYRDGAELGEHEGLRLEADGRHRRLVIPSAKPQDSGEFVCDAGNDSVFYHVTVKGQCNMAASISSAIWRLPYPAQYGGFLIQRNMAASLSSAIWRLPYPAQYGGFLIQRNMAASLSSAIWRLPYPAQYGGFLIQRNMAASLSSAIWQLPYPAQYGGFLIQRNMAASLSSAIWRLPYPAQYGGFLIQRNMAASLSSATWRLPYPAQYGGFLIQRNMAASLSSATWRLPYPAQYGGFLIQRNMAASLSCAIWRLPYPAQYGGFLIQRNMAASLSSAIWRLPYPAQYGRVPWGRRGVVVPQCLWGGTQTPYPSCGSMELWEMSL</sequence>
<feature type="domain" description="Ig-like" evidence="7">
    <location>
        <begin position="393"/>
        <end position="473"/>
    </location>
</feature>
<dbReference type="InterPro" id="IPR007110">
    <property type="entry name" value="Ig-like_dom"/>
</dbReference>
<dbReference type="FunFam" id="2.60.40.10:FF:000241">
    <property type="entry name" value="obscurin-like protein 1 isoform X2"/>
    <property type="match status" value="1"/>
</dbReference>
<protein>
    <submittedName>
        <fullName evidence="8">Obscurin-like cytoskeletal adaptor 1</fullName>
    </submittedName>
</protein>
<evidence type="ECO:0000256" key="4">
    <source>
        <dbReference type="ARBA" id="ARBA00022737"/>
    </source>
</evidence>
<dbReference type="InterPro" id="IPR013098">
    <property type="entry name" value="Ig_I-set"/>
</dbReference>
<evidence type="ECO:0000256" key="2">
    <source>
        <dbReference type="ARBA" id="ARBA00022490"/>
    </source>
</evidence>
<feature type="domain" description="Ig-like" evidence="7">
    <location>
        <begin position="298"/>
        <end position="379"/>
    </location>
</feature>
<dbReference type="Bgee" id="ENSXETG00000014404">
    <property type="expression patterns" value="Expressed in skeletal muscle tissue and 4 other cell types or tissues"/>
</dbReference>
<accession>A0A803JQI1</accession>
<evidence type="ECO:0000259" key="7">
    <source>
        <dbReference type="PROSITE" id="PS50835"/>
    </source>
</evidence>
<dbReference type="InterPro" id="IPR052385">
    <property type="entry name" value="Obscurin/Obscurin-like_Reg"/>
</dbReference>
<dbReference type="PANTHER" id="PTHR35971">
    <property type="entry name" value="SI:DKEY-31G6.6"/>
    <property type="match status" value="1"/>
</dbReference>
<dbReference type="InterPro" id="IPR003599">
    <property type="entry name" value="Ig_sub"/>
</dbReference>
<organism evidence="8">
    <name type="scientific">Xenopus tropicalis</name>
    <name type="common">Western clawed frog</name>
    <name type="synonym">Silurana tropicalis</name>
    <dbReference type="NCBI Taxonomy" id="8364"/>
    <lineage>
        <taxon>Eukaryota</taxon>
        <taxon>Metazoa</taxon>
        <taxon>Chordata</taxon>
        <taxon>Craniata</taxon>
        <taxon>Vertebrata</taxon>
        <taxon>Euteleostomi</taxon>
        <taxon>Amphibia</taxon>
        <taxon>Batrachia</taxon>
        <taxon>Anura</taxon>
        <taxon>Pipoidea</taxon>
        <taxon>Pipidae</taxon>
        <taxon>Xenopodinae</taxon>
        <taxon>Xenopus</taxon>
        <taxon>Silurana</taxon>
    </lineage>
</organism>
<dbReference type="Ensembl" id="ENSXETT00000117002">
    <property type="protein sequence ID" value="ENSXETP00000110211"/>
    <property type="gene ID" value="ENSXETG00000014404"/>
</dbReference>
<dbReference type="InterPro" id="IPR003598">
    <property type="entry name" value="Ig_sub2"/>
</dbReference>
<dbReference type="Gene3D" id="2.60.40.10">
    <property type="entry name" value="Immunoglobulins"/>
    <property type="match status" value="7"/>
</dbReference>
<keyword evidence="4" id="KW-0677">Repeat</keyword>
<dbReference type="SMART" id="SM00408">
    <property type="entry name" value="IGc2"/>
    <property type="match status" value="6"/>
</dbReference>
<feature type="domain" description="Ig-like" evidence="7">
    <location>
        <begin position="22"/>
        <end position="113"/>
    </location>
</feature>
<comment type="subcellular location">
    <subcellularLocation>
        <location evidence="1">Cytoplasm</location>
    </subcellularLocation>
</comment>
<keyword evidence="2" id="KW-0963">Cytoplasm</keyword>
<dbReference type="SMART" id="SM00409">
    <property type="entry name" value="IG"/>
    <property type="match status" value="7"/>
</dbReference>
<dbReference type="FunFam" id="2.60.40.10:FF:000569">
    <property type="entry name" value="obscurin-like protein 1 isoform X2"/>
    <property type="match status" value="1"/>
</dbReference>
<keyword evidence="6" id="KW-0393">Immunoglobulin domain</keyword>
<dbReference type="FunFam" id="2.60.40.10:FF:000211">
    <property type="entry name" value="Obscurin-like protein 1"/>
    <property type="match status" value="1"/>
</dbReference>
<dbReference type="InterPro" id="IPR036179">
    <property type="entry name" value="Ig-like_dom_sf"/>
</dbReference>
<dbReference type="FunFam" id="2.60.40.10:FF:001084">
    <property type="entry name" value="obscurin-like isoform X3"/>
    <property type="match status" value="1"/>
</dbReference>
<feature type="domain" description="Ig-like" evidence="7">
    <location>
        <begin position="192"/>
        <end position="276"/>
    </location>
</feature>
<dbReference type="GeneTree" id="ENSGT00940000156702"/>
<evidence type="ECO:0000256" key="6">
    <source>
        <dbReference type="ARBA" id="ARBA00023319"/>
    </source>
</evidence>
<dbReference type="AlphaFoldDB" id="A0A803JQI1"/>
<feature type="domain" description="Ig-like" evidence="7">
    <location>
        <begin position="656"/>
        <end position="755"/>
    </location>
</feature>
<keyword evidence="3" id="KW-0597">Phosphoprotein</keyword>
<dbReference type="GO" id="GO:0005737">
    <property type="term" value="C:cytoplasm"/>
    <property type="evidence" value="ECO:0007669"/>
    <property type="project" value="UniProtKB-SubCell"/>
</dbReference>
<reference evidence="8" key="1">
    <citation type="journal article" date="2010" name="Science">
        <title>The genome of the Western clawed frog Xenopus tropicalis.</title>
        <authorList>
            <person name="Hellsten U."/>
            <person name="Harland R.M."/>
            <person name="Gilchrist M.J."/>
            <person name="Hendrix D."/>
            <person name="Jurka J."/>
            <person name="Kapitonov V."/>
            <person name="Ovcharenko I."/>
            <person name="Putnam N.H."/>
            <person name="Shu S."/>
            <person name="Taher L."/>
            <person name="Blitz I.L."/>
            <person name="Blumberg B."/>
            <person name="Dichmann D.S."/>
            <person name="Dubchak I."/>
            <person name="Amaya E."/>
            <person name="Detter J.C."/>
            <person name="Fletcher R."/>
            <person name="Gerhard D.S."/>
            <person name="Goodstein D."/>
            <person name="Graves T."/>
            <person name="Grigoriev I.V."/>
            <person name="Grimwood J."/>
            <person name="Kawashima T."/>
            <person name="Lindquist E."/>
            <person name="Lucas S.M."/>
            <person name="Mead P.E."/>
            <person name="Mitros T."/>
            <person name="Ogino H."/>
            <person name="Ohta Y."/>
            <person name="Poliakov A.V."/>
            <person name="Pollet N."/>
            <person name="Robert J."/>
            <person name="Salamov A."/>
            <person name="Sater A.K."/>
            <person name="Schmutz J."/>
            <person name="Terry A."/>
            <person name="Vize P.D."/>
            <person name="Warren W.C."/>
            <person name="Wells D."/>
            <person name="Wills A."/>
            <person name="Wilson R.K."/>
            <person name="Zimmerman L.B."/>
            <person name="Zorn A.M."/>
            <person name="Grainger R."/>
            <person name="Grammer T."/>
            <person name="Khokha M.K."/>
            <person name="Richardson P.M."/>
            <person name="Rokhsar D.S."/>
        </authorList>
    </citation>
    <scope>NUCLEOTIDE SEQUENCE [LARGE SCALE GENOMIC DNA]</scope>
    <source>
        <strain evidence="8">Nigerian</strain>
    </source>
</reference>
<dbReference type="PROSITE" id="PS50835">
    <property type="entry name" value="IG_LIKE"/>
    <property type="match status" value="6"/>
</dbReference>
<dbReference type="InterPro" id="IPR013783">
    <property type="entry name" value="Ig-like_fold"/>
</dbReference>
<gene>
    <name evidence="8" type="primary">obsl1</name>
</gene>
<dbReference type="PANTHER" id="PTHR35971:SF5">
    <property type="entry name" value="OBSCURIN LIKE CYTOSKELETAL ADAPTOR 1"/>
    <property type="match status" value="1"/>
</dbReference>
<evidence type="ECO:0000256" key="5">
    <source>
        <dbReference type="ARBA" id="ARBA00023157"/>
    </source>
</evidence>
<dbReference type="Xenbase" id="XB-GENE-5945765">
    <property type="gene designation" value="obsl1"/>
</dbReference>
<dbReference type="FunFam" id="2.60.40.10:FF:001452">
    <property type="entry name" value="Uncharacterized protein, isoform F"/>
    <property type="match status" value="1"/>
</dbReference>
<name>A0A803JQI1_XENTR</name>
<evidence type="ECO:0000313" key="8">
    <source>
        <dbReference type="Ensembl" id="ENSXETP00000110211"/>
    </source>
</evidence>
<dbReference type="FunFam" id="2.60.40.10:FF:000502">
    <property type="entry name" value="obscurin-like protein 1 isoform X2"/>
    <property type="match status" value="1"/>
</dbReference>
<feature type="domain" description="Ig-like" evidence="7">
    <location>
        <begin position="570"/>
        <end position="652"/>
    </location>
</feature>
<evidence type="ECO:0000256" key="1">
    <source>
        <dbReference type="ARBA" id="ARBA00004496"/>
    </source>
</evidence>
<evidence type="ECO:0000256" key="3">
    <source>
        <dbReference type="ARBA" id="ARBA00022553"/>
    </source>
</evidence>
<reference evidence="8" key="2">
    <citation type="submission" date="2021-03" db="UniProtKB">
        <authorList>
            <consortium name="Ensembl"/>
        </authorList>
    </citation>
    <scope>IDENTIFICATION</scope>
</reference>
<dbReference type="SUPFAM" id="SSF48726">
    <property type="entry name" value="Immunoglobulin"/>
    <property type="match status" value="7"/>
</dbReference>